<evidence type="ECO:0000259" key="5">
    <source>
        <dbReference type="PROSITE" id="PS51898"/>
    </source>
</evidence>
<dbReference type="InterPro" id="IPR011010">
    <property type="entry name" value="DNA_brk_join_enz"/>
</dbReference>
<dbReference type="SUPFAM" id="SSF56349">
    <property type="entry name" value="DNA breaking-rejoining enzymes"/>
    <property type="match status" value="1"/>
</dbReference>
<evidence type="ECO:0000259" key="6">
    <source>
        <dbReference type="PROSITE" id="PS51900"/>
    </source>
</evidence>
<dbReference type="PROSITE" id="PS51900">
    <property type="entry name" value="CB"/>
    <property type="match status" value="1"/>
</dbReference>
<keyword evidence="2 4" id="KW-0238">DNA-binding</keyword>
<dbReference type="PANTHER" id="PTHR30349">
    <property type="entry name" value="PHAGE INTEGRASE-RELATED"/>
    <property type="match status" value="1"/>
</dbReference>
<gene>
    <name evidence="7" type="primary">xerC_2</name>
    <name evidence="7" type="ORF">DSM104329_01635</name>
</gene>
<dbReference type="Gene3D" id="1.10.443.10">
    <property type="entry name" value="Intergrase catalytic core"/>
    <property type="match status" value="1"/>
</dbReference>
<evidence type="ECO:0000256" key="1">
    <source>
        <dbReference type="ARBA" id="ARBA00008857"/>
    </source>
</evidence>
<dbReference type="EMBL" id="CP087164">
    <property type="protein sequence ID" value="UGS35249.1"/>
    <property type="molecule type" value="Genomic_DNA"/>
</dbReference>
<dbReference type="KEGG" id="sbae:DSM104329_01635"/>
<dbReference type="Gene3D" id="1.10.150.130">
    <property type="match status" value="1"/>
</dbReference>
<organism evidence="7 8">
    <name type="scientific">Capillimicrobium parvum</name>
    <dbReference type="NCBI Taxonomy" id="2884022"/>
    <lineage>
        <taxon>Bacteria</taxon>
        <taxon>Bacillati</taxon>
        <taxon>Actinomycetota</taxon>
        <taxon>Thermoleophilia</taxon>
        <taxon>Solirubrobacterales</taxon>
        <taxon>Capillimicrobiaceae</taxon>
        <taxon>Capillimicrobium</taxon>
    </lineage>
</organism>
<proteinExistence type="inferred from homology"/>
<dbReference type="Pfam" id="PF00589">
    <property type="entry name" value="Phage_integrase"/>
    <property type="match status" value="1"/>
</dbReference>
<dbReference type="InterPro" id="IPR013762">
    <property type="entry name" value="Integrase-like_cat_sf"/>
</dbReference>
<dbReference type="GO" id="GO:0006310">
    <property type="term" value="P:DNA recombination"/>
    <property type="evidence" value="ECO:0007669"/>
    <property type="project" value="UniProtKB-KW"/>
</dbReference>
<evidence type="ECO:0000313" key="7">
    <source>
        <dbReference type="EMBL" id="UGS35249.1"/>
    </source>
</evidence>
<protein>
    <submittedName>
        <fullName evidence="7">Tyrosine recombinase XerC</fullName>
    </submittedName>
</protein>
<feature type="domain" description="Tyr recombinase" evidence="5">
    <location>
        <begin position="198"/>
        <end position="390"/>
    </location>
</feature>
<dbReference type="CDD" id="cd01189">
    <property type="entry name" value="INT_ICEBs1_C_like"/>
    <property type="match status" value="1"/>
</dbReference>
<keyword evidence="8" id="KW-1185">Reference proteome</keyword>
<dbReference type="Proteomes" id="UP001162834">
    <property type="component" value="Chromosome"/>
</dbReference>
<name>A0A9E7C049_9ACTN</name>
<evidence type="ECO:0000256" key="3">
    <source>
        <dbReference type="ARBA" id="ARBA00023172"/>
    </source>
</evidence>
<dbReference type="RefSeq" id="WP_259314928.1">
    <property type="nucleotide sequence ID" value="NZ_CP087164.1"/>
</dbReference>
<sequence length="409" mass="45036">MTTSLAEKPRRSYGTGGLFVRADRSGRQTWYGKWRTNGRQIKRRIGPKRGEGSRDGLTRTQAEAELRRLIAETPGAARVGERLTMHEAGRRYTRYLAASGRKPSTLAAVRGHLAHWIEPFFADRAIDGIRTEDVADLVTLMQAGQRPGGLRRTKPLSPKTIRNAIGTLNALMSYAQRKGWTGSNPVLDLELPVVEPDEDIRFLEPVEVEAVGAAATSGTYEAVDRALYITAAMTGLRQGELIALRWRDVDWTAGRIRVRQNYVLGEFGTPKSRRSTRSVPMADRVAGELDSLFKASSMQGDDDLVFADPLTGGPLAKAAILRRFRKALRVARLDDAHVFHDLRHTFGTRMAAAGVPMRTLQEWMGHRDIATTQRYADYAPAPEHEAALIAGAFRSSSPIVSAAPGVVSP</sequence>
<reference evidence="7" key="1">
    <citation type="journal article" date="2022" name="Int. J. Syst. Evol. Microbiol.">
        <title>Pseudomonas aegrilactucae sp. nov. and Pseudomonas morbosilactucae sp. nov., pathogens causing bacterial rot of lettuce in Japan.</title>
        <authorList>
            <person name="Sawada H."/>
            <person name="Fujikawa T."/>
            <person name="Satou M."/>
        </authorList>
    </citation>
    <scope>NUCLEOTIDE SEQUENCE</scope>
    <source>
        <strain evidence="7">0166_1</strain>
    </source>
</reference>
<evidence type="ECO:0000256" key="4">
    <source>
        <dbReference type="PROSITE-ProRule" id="PRU01248"/>
    </source>
</evidence>
<feature type="domain" description="Core-binding (CB)" evidence="6">
    <location>
        <begin position="83"/>
        <end position="176"/>
    </location>
</feature>
<dbReference type="AlphaFoldDB" id="A0A9E7C049"/>
<comment type="similarity">
    <text evidence="1">Belongs to the 'phage' integrase family.</text>
</comment>
<evidence type="ECO:0000256" key="2">
    <source>
        <dbReference type="ARBA" id="ARBA00023125"/>
    </source>
</evidence>
<dbReference type="PROSITE" id="PS51898">
    <property type="entry name" value="TYR_RECOMBINASE"/>
    <property type="match status" value="1"/>
</dbReference>
<dbReference type="GO" id="GO:0015074">
    <property type="term" value="P:DNA integration"/>
    <property type="evidence" value="ECO:0007669"/>
    <property type="project" value="InterPro"/>
</dbReference>
<dbReference type="InterPro" id="IPR050090">
    <property type="entry name" value="Tyrosine_recombinase_XerCD"/>
</dbReference>
<accession>A0A9E7C049</accession>
<dbReference type="InterPro" id="IPR044068">
    <property type="entry name" value="CB"/>
</dbReference>
<dbReference type="PANTHER" id="PTHR30349:SF64">
    <property type="entry name" value="PROPHAGE INTEGRASE INTD-RELATED"/>
    <property type="match status" value="1"/>
</dbReference>
<dbReference type="InterPro" id="IPR002104">
    <property type="entry name" value="Integrase_catalytic"/>
</dbReference>
<dbReference type="GO" id="GO:0003677">
    <property type="term" value="F:DNA binding"/>
    <property type="evidence" value="ECO:0007669"/>
    <property type="project" value="UniProtKB-UniRule"/>
</dbReference>
<dbReference type="InterPro" id="IPR010998">
    <property type="entry name" value="Integrase_recombinase_N"/>
</dbReference>
<keyword evidence="3" id="KW-0233">DNA recombination</keyword>
<evidence type="ECO:0000313" key="8">
    <source>
        <dbReference type="Proteomes" id="UP001162834"/>
    </source>
</evidence>